<dbReference type="InterPro" id="IPR053336">
    <property type="entry name" value="Rhoptry_Surface_Assoc"/>
</dbReference>
<evidence type="ECO:0000256" key="2">
    <source>
        <dbReference type="SAM" id="MobiDB-lite"/>
    </source>
</evidence>
<dbReference type="OrthoDB" id="9934905at2759"/>
<feature type="compositionally biased region" description="Acidic residues" evidence="2">
    <location>
        <begin position="181"/>
        <end position="191"/>
    </location>
</feature>
<protein>
    <submittedName>
        <fullName evidence="3">Uncharacterized protein</fullName>
    </submittedName>
</protein>
<keyword evidence="1" id="KW-0175">Coiled coil</keyword>
<sequence>MQHDQVQDCQVQDYQVQDYQVQDCQVQDYQVQDYQVQDYQVQDCQVQDYQVQDYQVQDCQVQDYQVQDYQVQDYQVQDCQVQDYQVQDYQVQDYQVQDCQVQDYQVQDCQVQDYQVQDYQVQDYQVQDYQVQDCQVQDYQVQDCQVQDCQVQDYQVQDCQVQDYQVQDCQVQDYQVQDYQDGPEGEGDDECVSLPHLGQPQTKGVRDGDGWGPASVGGRRCLWVGVVPSTVTKLEQEIEELETGAPADQGVVMENGESGAVQGQTPRKEAPAGMEAKLLGPSTDEASADNPVTLVFMGYKAVEEEQESRVGQAARGADGNVKAEFVVIEDGEGKAAAAAEGATEDQAPPNGSMAEKEKANGGGGAVVGEKEKKPICKCCTIIRLNADLYPLGSGYVPEIGSVHDISVGTKVTYRSAVGPRRANKRWERRSALVEQVYAGASSPWLGLSS</sequence>
<dbReference type="PANTHER" id="PTHR37320">
    <property type="entry name" value="AG-1 BLOOD STAGE MEMBRANE PROTEIN HOMOLOGUE"/>
    <property type="match status" value="1"/>
</dbReference>
<comment type="caution">
    <text evidence="3">The sequence shown here is derived from an EMBL/GenBank/DDBJ whole genome shotgun (WGS) entry which is preliminary data.</text>
</comment>
<feature type="region of interest" description="Disordered" evidence="2">
    <location>
        <begin position="336"/>
        <end position="366"/>
    </location>
</feature>
<evidence type="ECO:0000256" key="1">
    <source>
        <dbReference type="ARBA" id="ARBA00023054"/>
    </source>
</evidence>
<dbReference type="PANTHER" id="PTHR37320:SF1">
    <property type="entry name" value="RHOPTRY SURFACE PROTEIN CERLI2"/>
    <property type="match status" value="1"/>
</dbReference>
<dbReference type="SUPFAM" id="SSF141571">
    <property type="entry name" value="Pentapeptide repeat-like"/>
    <property type="match status" value="1"/>
</dbReference>
<dbReference type="GO" id="GO:0008360">
    <property type="term" value="P:regulation of cell shape"/>
    <property type="evidence" value="ECO:0007669"/>
    <property type="project" value="InterPro"/>
</dbReference>
<organism evidence="3 4">
    <name type="scientific">Muraenolepis orangiensis</name>
    <name type="common">Patagonian moray cod</name>
    <dbReference type="NCBI Taxonomy" id="630683"/>
    <lineage>
        <taxon>Eukaryota</taxon>
        <taxon>Metazoa</taxon>
        <taxon>Chordata</taxon>
        <taxon>Craniata</taxon>
        <taxon>Vertebrata</taxon>
        <taxon>Euteleostomi</taxon>
        <taxon>Actinopterygii</taxon>
        <taxon>Neopterygii</taxon>
        <taxon>Teleostei</taxon>
        <taxon>Neoteleostei</taxon>
        <taxon>Acanthomorphata</taxon>
        <taxon>Zeiogadaria</taxon>
        <taxon>Gadariae</taxon>
        <taxon>Gadiformes</taxon>
        <taxon>Muraenolepidoidei</taxon>
        <taxon>Muraenolepididae</taxon>
        <taxon>Muraenolepis</taxon>
    </lineage>
</organism>
<dbReference type="Proteomes" id="UP001148018">
    <property type="component" value="Unassembled WGS sequence"/>
</dbReference>
<reference evidence="3" key="1">
    <citation type="submission" date="2022-07" db="EMBL/GenBank/DDBJ databases">
        <title>Chromosome-level genome of Muraenolepis orangiensis.</title>
        <authorList>
            <person name="Kim J."/>
        </authorList>
    </citation>
    <scope>NUCLEOTIDE SEQUENCE</scope>
    <source>
        <strain evidence="3">KU_S4_2022</strain>
        <tissue evidence="3">Muscle</tissue>
    </source>
</reference>
<dbReference type="Gene3D" id="2.160.10.20">
    <property type="entry name" value="Insect antifreeze protein"/>
    <property type="match status" value="2"/>
</dbReference>
<name>A0A9Q0ESH0_9TELE</name>
<accession>A0A9Q0ESH0</accession>
<dbReference type="InterPro" id="IPR004965">
    <property type="entry name" value="Paralemmin"/>
</dbReference>
<dbReference type="EMBL" id="JANIIK010000035">
    <property type="protein sequence ID" value="KAJ3612734.1"/>
    <property type="molecule type" value="Genomic_DNA"/>
</dbReference>
<evidence type="ECO:0000313" key="3">
    <source>
        <dbReference type="EMBL" id="KAJ3612734.1"/>
    </source>
</evidence>
<proteinExistence type="predicted"/>
<dbReference type="AlphaFoldDB" id="A0A9Q0ESH0"/>
<gene>
    <name evidence="3" type="ORF">NHX12_018992</name>
</gene>
<evidence type="ECO:0000313" key="4">
    <source>
        <dbReference type="Proteomes" id="UP001148018"/>
    </source>
</evidence>
<dbReference type="Pfam" id="PF03285">
    <property type="entry name" value="Paralemmin"/>
    <property type="match status" value="1"/>
</dbReference>
<dbReference type="GO" id="GO:0016020">
    <property type="term" value="C:membrane"/>
    <property type="evidence" value="ECO:0007669"/>
    <property type="project" value="InterPro"/>
</dbReference>
<feature type="region of interest" description="Disordered" evidence="2">
    <location>
        <begin position="180"/>
        <end position="211"/>
    </location>
</feature>
<keyword evidence="4" id="KW-1185">Reference proteome</keyword>